<dbReference type="EMBL" id="LOTQ01000009">
    <property type="protein sequence ID" value="KVA10677.1"/>
    <property type="molecule type" value="Genomic_DNA"/>
</dbReference>
<evidence type="ECO:0000256" key="3">
    <source>
        <dbReference type="ARBA" id="ARBA00023015"/>
    </source>
</evidence>
<feature type="region of interest" description="Disordered" evidence="6">
    <location>
        <begin position="161"/>
        <end position="182"/>
    </location>
</feature>
<sequence length="207" mass="22493">MPAWRERTADILPLARHFFDEYRSRAGDVPRSIDTAAARRLEAHARPGNVGEPQNVIRHALLVCHDDALRDTDLTLSASCAPVAAEGVCASRSGSARADAVRTVRRRAREPAERIEDTVTRVAFELCHRNEVHAARLPGISRNVLRARLIRSKVIAAVNQGQRASGMRSRTAAPVHGDSSARVGHSTNALRIRAVLLVAAALSDPAR</sequence>
<dbReference type="PROSITE" id="PS50045">
    <property type="entry name" value="SIGMA54_INTERACT_4"/>
    <property type="match status" value="1"/>
</dbReference>
<dbReference type="AlphaFoldDB" id="A0AAP1C920"/>
<keyword evidence="1" id="KW-0547">Nucleotide-binding</keyword>
<dbReference type="PANTHER" id="PTHR32071:SF21">
    <property type="entry name" value="TRANSCRIPTIONAL REGULATORY PROTEIN FLGR"/>
    <property type="match status" value="1"/>
</dbReference>
<keyword evidence="3" id="KW-0805">Transcription regulation</keyword>
<dbReference type="InterPro" id="IPR002078">
    <property type="entry name" value="Sigma_54_int"/>
</dbReference>
<dbReference type="Gene3D" id="1.10.8.60">
    <property type="match status" value="1"/>
</dbReference>
<dbReference type="Proteomes" id="UP000056450">
    <property type="component" value="Unassembled WGS sequence"/>
</dbReference>
<keyword evidence="5" id="KW-0804">Transcription</keyword>
<dbReference type="PANTHER" id="PTHR32071">
    <property type="entry name" value="TRANSCRIPTIONAL REGULATORY PROTEIN"/>
    <property type="match status" value="1"/>
</dbReference>
<evidence type="ECO:0000256" key="2">
    <source>
        <dbReference type="ARBA" id="ARBA00022840"/>
    </source>
</evidence>
<dbReference type="InterPro" id="IPR027417">
    <property type="entry name" value="P-loop_NTPase"/>
</dbReference>
<comment type="caution">
    <text evidence="8">The sequence shown here is derived from an EMBL/GenBank/DDBJ whole genome shotgun (WGS) entry which is preliminary data.</text>
</comment>
<protein>
    <recommendedName>
        <fullName evidence="7">Sigma-54 factor interaction domain-containing protein</fullName>
    </recommendedName>
</protein>
<keyword evidence="2" id="KW-0067">ATP-binding</keyword>
<dbReference type="GO" id="GO:0006355">
    <property type="term" value="P:regulation of DNA-templated transcription"/>
    <property type="evidence" value="ECO:0007669"/>
    <property type="project" value="InterPro"/>
</dbReference>
<evidence type="ECO:0000256" key="1">
    <source>
        <dbReference type="ARBA" id="ARBA00022741"/>
    </source>
</evidence>
<dbReference type="GO" id="GO:0005524">
    <property type="term" value="F:ATP binding"/>
    <property type="evidence" value="ECO:0007669"/>
    <property type="project" value="UniProtKB-KW"/>
</dbReference>
<evidence type="ECO:0000256" key="6">
    <source>
        <dbReference type="SAM" id="MobiDB-lite"/>
    </source>
</evidence>
<evidence type="ECO:0000256" key="4">
    <source>
        <dbReference type="ARBA" id="ARBA00023125"/>
    </source>
</evidence>
<keyword evidence="4" id="KW-0238">DNA-binding</keyword>
<proteinExistence type="predicted"/>
<name>A0AAP1C920_9BURK</name>
<dbReference type="Pfam" id="PF25601">
    <property type="entry name" value="AAA_lid_14"/>
    <property type="match status" value="1"/>
</dbReference>
<evidence type="ECO:0000313" key="9">
    <source>
        <dbReference type="Proteomes" id="UP000056450"/>
    </source>
</evidence>
<accession>A0AAP1C920</accession>
<dbReference type="SUPFAM" id="SSF52540">
    <property type="entry name" value="P-loop containing nucleoside triphosphate hydrolases"/>
    <property type="match status" value="1"/>
</dbReference>
<evidence type="ECO:0000259" key="7">
    <source>
        <dbReference type="PROSITE" id="PS50045"/>
    </source>
</evidence>
<organism evidence="8 9">
    <name type="scientific">Burkholderia latens</name>
    <dbReference type="NCBI Taxonomy" id="488446"/>
    <lineage>
        <taxon>Bacteria</taxon>
        <taxon>Pseudomonadati</taxon>
        <taxon>Pseudomonadota</taxon>
        <taxon>Betaproteobacteria</taxon>
        <taxon>Burkholderiales</taxon>
        <taxon>Burkholderiaceae</taxon>
        <taxon>Burkholderia</taxon>
        <taxon>Burkholderia cepacia complex</taxon>
    </lineage>
</organism>
<reference evidence="8 9" key="1">
    <citation type="submission" date="2015-11" db="EMBL/GenBank/DDBJ databases">
        <title>Expanding the genomic diversity of Burkholderia species for the development of highly accurate diagnostics.</title>
        <authorList>
            <person name="Sahl J."/>
            <person name="Keim P."/>
            <person name="Wagner D."/>
        </authorList>
    </citation>
    <scope>NUCLEOTIDE SEQUENCE [LARGE SCALE GENOMIC DNA]</scope>
    <source>
        <strain evidence="8 9">RF32-BP12</strain>
    </source>
</reference>
<gene>
    <name evidence="8" type="ORF">WI41_10880</name>
</gene>
<evidence type="ECO:0000256" key="5">
    <source>
        <dbReference type="ARBA" id="ARBA00023163"/>
    </source>
</evidence>
<feature type="domain" description="Sigma-54 factor interaction" evidence="7">
    <location>
        <begin position="1"/>
        <end position="62"/>
    </location>
</feature>
<dbReference type="InterPro" id="IPR058031">
    <property type="entry name" value="AAA_lid_NorR"/>
</dbReference>
<dbReference type="GO" id="GO:0003677">
    <property type="term" value="F:DNA binding"/>
    <property type="evidence" value="ECO:0007669"/>
    <property type="project" value="UniProtKB-KW"/>
</dbReference>
<evidence type="ECO:0000313" key="8">
    <source>
        <dbReference type="EMBL" id="KVA10677.1"/>
    </source>
</evidence>